<dbReference type="EMBL" id="JANGAC010000010">
    <property type="protein sequence ID" value="MCQ4924024.1"/>
    <property type="molecule type" value="Genomic_DNA"/>
</dbReference>
<dbReference type="Proteomes" id="UP001524478">
    <property type="component" value="Unassembled WGS sequence"/>
</dbReference>
<name>A0ABT1SC12_9FIRM</name>
<gene>
    <name evidence="1" type="ORF">NE686_13060</name>
</gene>
<reference evidence="1 2" key="1">
    <citation type="submission" date="2022-06" db="EMBL/GenBank/DDBJ databases">
        <title>Isolation of gut microbiota from human fecal samples.</title>
        <authorList>
            <person name="Pamer E.G."/>
            <person name="Barat B."/>
            <person name="Waligurski E."/>
            <person name="Medina S."/>
            <person name="Paddock L."/>
            <person name="Mostad J."/>
        </authorList>
    </citation>
    <scope>NUCLEOTIDE SEQUENCE [LARGE SCALE GENOMIC DNA]</scope>
    <source>
        <strain evidence="1 2">DFI.7.95</strain>
    </source>
</reference>
<evidence type="ECO:0008006" key="3">
    <source>
        <dbReference type="Google" id="ProtNLM"/>
    </source>
</evidence>
<protein>
    <recommendedName>
        <fullName evidence="3">DUF2268 domain-containing protein</fullName>
    </recommendedName>
</protein>
<sequence>MDFSIRFSSIKNMLELCKKLTTGNVEKKDIENILKHEDYKFEFGRYKGRVSEDEYTDYLLDLSNLNENDITNIDLKTHHSYYKDLLTNLDFYGEKLIELKSLLTTSLFNEQISIALKGLPEDIKLPDSNFIFTIGIGQSFGYVHQNGMHFDFLQLAKDKTISEFCSTIAHEVHHVGINAIYEQMDLNNISLESLFYLYFSGEGLAVKYCNNAEGILSKSIYSGVKNKGLDTFTWKYLNDDFYNTMTHFRKDISDIRNNNIKSVDELGKLISEYWMNPYTEEQSKEEIPKLKHFRLYSFGNDIWGIIHDCFSKSAVFETLKNPEKFPMMFNKSLDKMGYGQFKI</sequence>
<dbReference type="InterPro" id="IPR043754">
    <property type="entry name" value="DUF5700"/>
</dbReference>
<accession>A0ABT1SC12</accession>
<dbReference type="RefSeq" id="WP_256311853.1">
    <property type="nucleotide sequence ID" value="NZ_JANGAC010000010.1"/>
</dbReference>
<keyword evidence="2" id="KW-1185">Reference proteome</keyword>
<dbReference type="Pfam" id="PF18958">
    <property type="entry name" value="DUF5700"/>
    <property type="match status" value="1"/>
</dbReference>
<proteinExistence type="predicted"/>
<evidence type="ECO:0000313" key="1">
    <source>
        <dbReference type="EMBL" id="MCQ4924024.1"/>
    </source>
</evidence>
<evidence type="ECO:0000313" key="2">
    <source>
        <dbReference type="Proteomes" id="UP001524478"/>
    </source>
</evidence>
<comment type="caution">
    <text evidence="1">The sequence shown here is derived from an EMBL/GenBank/DDBJ whole genome shotgun (WGS) entry which is preliminary data.</text>
</comment>
<organism evidence="1 2">
    <name type="scientific">Tissierella carlieri</name>
    <dbReference type="NCBI Taxonomy" id="689904"/>
    <lineage>
        <taxon>Bacteria</taxon>
        <taxon>Bacillati</taxon>
        <taxon>Bacillota</taxon>
        <taxon>Tissierellia</taxon>
        <taxon>Tissierellales</taxon>
        <taxon>Tissierellaceae</taxon>
        <taxon>Tissierella</taxon>
    </lineage>
</organism>